<keyword evidence="3 4" id="KW-0539">Nucleus</keyword>
<evidence type="ECO:0000259" key="6">
    <source>
        <dbReference type="PROSITE" id="PS50071"/>
    </source>
</evidence>
<feature type="region of interest" description="Disordered" evidence="5">
    <location>
        <begin position="151"/>
        <end position="175"/>
    </location>
</feature>
<dbReference type="InterPro" id="IPR050224">
    <property type="entry name" value="TALE_homeobox"/>
</dbReference>
<comment type="subcellular location">
    <subcellularLocation>
        <location evidence="4">Nucleus</location>
    </subcellularLocation>
</comment>
<dbReference type="Gene3D" id="1.10.10.60">
    <property type="entry name" value="Homeodomain-like"/>
    <property type="match status" value="1"/>
</dbReference>
<gene>
    <name evidence="7" type="ORF">M011DRAFT_479144</name>
</gene>
<dbReference type="EMBL" id="MU006583">
    <property type="protein sequence ID" value="KAF2745311.1"/>
    <property type="molecule type" value="Genomic_DNA"/>
</dbReference>
<feature type="compositionally biased region" description="Basic and acidic residues" evidence="5">
    <location>
        <begin position="827"/>
        <end position="837"/>
    </location>
</feature>
<dbReference type="InterPro" id="IPR001356">
    <property type="entry name" value="HD"/>
</dbReference>
<feature type="compositionally biased region" description="Polar residues" evidence="5">
    <location>
        <begin position="646"/>
        <end position="676"/>
    </location>
</feature>
<dbReference type="PANTHER" id="PTHR11850">
    <property type="entry name" value="HOMEOBOX PROTEIN TRANSCRIPTION FACTORS"/>
    <property type="match status" value="1"/>
</dbReference>
<keyword evidence="8" id="KW-1185">Reference proteome</keyword>
<evidence type="ECO:0000256" key="1">
    <source>
        <dbReference type="ARBA" id="ARBA00023125"/>
    </source>
</evidence>
<evidence type="ECO:0000313" key="8">
    <source>
        <dbReference type="Proteomes" id="UP000799440"/>
    </source>
</evidence>
<dbReference type="PROSITE" id="PS50071">
    <property type="entry name" value="HOMEOBOX_2"/>
    <property type="match status" value="1"/>
</dbReference>
<accession>A0A6A6V7M2</accession>
<dbReference type="SUPFAM" id="SSF46689">
    <property type="entry name" value="Homeodomain-like"/>
    <property type="match status" value="1"/>
</dbReference>
<feature type="region of interest" description="Disordered" evidence="5">
    <location>
        <begin position="575"/>
        <end position="628"/>
    </location>
</feature>
<proteinExistence type="predicted"/>
<dbReference type="GO" id="GO:0005634">
    <property type="term" value="C:nucleus"/>
    <property type="evidence" value="ECO:0007669"/>
    <property type="project" value="UniProtKB-SubCell"/>
</dbReference>
<dbReference type="Proteomes" id="UP000799440">
    <property type="component" value="Unassembled WGS sequence"/>
</dbReference>
<protein>
    <recommendedName>
        <fullName evidence="6">Homeobox domain-containing protein</fullName>
    </recommendedName>
</protein>
<evidence type="ECO:0000256" key="5">
    <source>
        <dbReference type="SAM" id="MobiDB-lite"/>
    </source>
</evidence>
<evidence type="ECO:0000256" key="4">
    <source>
        <dbReference type="PROSITE-ProRule" id="PRU00108"/>
    </source>
</evidence>
<feature type="compositionally biased region" description="Basic and acidic residues" evidence="5">
    <location>
        <begin position="575"/>
        <end position="593"/>
    </location>
</feature>
<keyword evidence="1 4" id="KW-0238">DNA-binding</keyword>
<feature type="region of interest" description="Disordered" evidence="5">
    <location>
        <begin position="318"/>
        <end position="383"/>
    </location>
</feature>
<name>A0A6A6V7M2_9PLEO</name>
<dbReference type="SMART" id="SM00389">
    <property type="entry name" value="HOX"/>
    <property type="match status" value="1"/>
</dbReference>
<evidence type="ECO:0000256" key="2">
    <source>
        <dbReference type="ARBA" id="ARBA00023155"/>
    </source>
</evidence>
<feature type="region of interest" description="Disordered" evidence="5">
    <location>
        <begin position="822"/>
        <end position="845"/>
    </location>
</feature>
<feature type="region of interest" description="Disordered" evidence="5">
    <location>
        <begin position="646"/>
        <end position="720"/>
    </location>
</feature>
<feature type="compositionally biased region" description="Low complexity" evidence="5">
    <location>
        <begin position="333"/>
        <end position="345"/>
    </location>
</feature>
<feature type="compositionally biased region" description="Polar residues" evidence="5">
    <location>
        <begin position="153"/>
        <end position="172"/>
    </location>
</feature>
<reference evidence="7" key="1">
    <citation type="journal article" date="2020" name="Stud. Mycol.">
        <title>101 Dothideomycetes genomes: a test case for predicting lifestyles and emergence of pathogens.</title>
        <authorList>
            <person name="Haridas S."/>
            <person name="Albert R."/>
            <person name="Binder M."/>
            <person name="Bloem J."/>
            <person name="Labutti K."/>
            <person name="Salamov A."/>
            <person name="Andreopoulos B."/>
            <person name="Baker S."/>
            <person name="Barry K."/>
            <person name="Bills G."/>
            <person name="Bluhm B."/>
            <person name="Cannon C."/>
            <person name="Castanera R."/>
            <person name="Culley D."/>
            <person name="Daum C."/>
            <person name="Ezra D."/>
            <person name="Gonzalez J."/>
            <person name="Henrissat B."/>
            <person name="Kuo A."/>
            <person name="Liang C."/>
            <person name="Lipzen A."/>
            <person name="Lutzoni F."/>
            <person name="Magnuson J."/>
            <person name="Mondo S."/>
            <person name="Nolan M."/>
            <person name="Ohm R."/>
            <person name="Pangilinan J."/>
            <person name="Park H.-J."/>
            <person name="Ramirez L."/>
            <person name="Alfaro M."/>
            <person name="Sun H."/>
            <person name="Tritt A."/>
            <person name="Yoshinaga Y."/>
            <person name="Zwiers L.-H."/>
            <person name="Turgeon B."/>
            <person name="Goodwin S."/>
            <person name="Spatafora J."/>
            <person name="Crous P."/>
            <person name="Grigoriev I."/>
        </authorList>
    </citation>
    <scope>NUCLEOTIDE SEQUENCE</scope>
    <source>
        <strain evidence="7">CBS 119925</strain>
    </source>
</reference>
<dbReference type="InterPro" id="IPR009057">
    <property type="entry name" value="Homeodomain-like_sf"/>
</dbReference>
<dbReference type="AlphaFoldDB" id="A0A6A6V7M2"/>
<dbReference type="GO" id="GO:0003677">
    <property type="term" value="F:DNA binding"/>
    <property type="evidence" value="ECO:0007669"/>
    <property type="project" value="UniProtKB-UniRule"/>
</dbReference>
<feature type="region of interest" description="Disordered" evidence="5">
    <location>
        <begin position="67"/>
        <end position="96"/>
    </location>
</feature>
<dbReference type="Pfam" id="PF05920">
    <property type="entry name" value="Homeobox_KN"/>
    <property type="match status" value="1"/>
</dbReference>
<dbReference type="GO" id="GO:0006355">
    <property type="term" value="P:regulation of DNA-templated transcription"/>
    <property type="evidence" value="ECO:0007669"/>
    <property type="project" value="InterPro"/>
</dbReference>
<feature type="compositionally biased region" description="Low complexity" evidence="5">
    <location>
        <begin position="688"/>
        <end position="700"/>
    </location>
</feature>
<feature type="compositionally biased region" description="Basic residues" evidence="5">
    <location>
        <begin position="595"/>
        <end position="612"/>
    </location>
</feature>
<feature type="DNA-binding region" description="Homeobox" evidence="4">
    <location>
        <begin position="226"/>
        <end position="288"/>
    </location>
</feature>
<organism evidence="7 8">
    <name type="scientific">Sporormia fimetaria CBS 119925</name>
    <dbReference type="NCBI Taxonomy" id="1340428"/>
    <lineage>
        <taxon>Eukaryota</taxon>
        <taxon>Fungi</taxon>
        <taxon>Dikarya</taxon>
        <taxon>Ascomycota</taxon>
        <taxon>Pezizomycotina</taxon>
        <taxon>Dothideomycetes</taxon>
        <taxon>Pleosporomycetidae</taxon>
        <taxon>Pleosporales</taxon>
        <taxon>Sporormiaceae</taxon>
        <taxon>Sporormia</taxon>
    </lineage>
</organism>
<feature type="compositionally biased region" description="Basic residues" evidence="5">
    <location>
        <begin position="349"/>
        <end position="362"/>
    </location>
</feature>
<dbReference type="InterPro" id="IPR008422">
    <property type="entry name" value="KN_HD"/>
</dbReference>
<keyword evidence="2 4" id="KW-0371">Homeobox</keyword>
<dbReference type="CDD" id="cd00086">
    <property type="entry name" value="homeodomain"/>
    <property type="match status" value="1"/>
</dbReference>
<feature type="compositionally biased region" description="Basic and acidic residues" evidence="5">
    <location>
        <begin position="76"/>
        <end position="90"/>
    </location>
</feature>
<dbReference type="OrthoDB" id="10056939at2759"/>
<evidence type="ECO:0000313" key="7">
    <source>
        <dbReference type="EMBL" id="KAF2745311.1"/>
    </source>
</evidence>
<feature type="compositionally biased region" description="Low complexity" evidence="5">
    <location>
        <begin position="370"/>
        <end position="380"/>
    </location>
</feature>
<sequence length="845" mass="94617">MLPPNDFPKRANFAPSIWSFDSGYGTGDAGGEEIVREPGFYLQAGTSTNSLDARLASVEDLCFGEGVSGSYGKQTNEPEARLEEEREHKSVASSNDFQDAGDDGFVSFLADRDESCQSCHLLTLTNPGENITCDDCRHPDTIEPSRLLRDFSQGDTDISTADQRSRTSNNDGVLSHPNRSRCSACEVAALIDPSSSEFCAGCAPPATDILPAVPPPSSGYKVRRSRAGRNSKLPLAALTRLQSWLDAHVSNPYPTADEKRQLAHDCKITEKQVTTWFTNARARQLSPLETWLSSGSDDDPAQESDVASAAGTPLYATGLSSLTPSTHHRRTASISGSSAFSTSHSRQQASRRGKKKIYRHRSTQQPQLPNPSTESPSVPVTSPPDRDLWQCTFCLLPLVPKSWRRHEETQHRPRAQSAQWICMLHGPRLLLPSRTGISTSACAFCLERNPSHDHFSHHRIPECADKPVEERTFFRPDHLRQHVRNVHGVGLADVVRRRWKKGGDEEGEKKWRCGFCGVWCTGWKEREGHVAGHFRAGLRMESWRQEWADEEDEEEEELEGVKRRETVIKRAMTVVKKEKEKEKGKEKEKESTFKRLSRTLTRRSTRSSHKSTKTVVPEEPAQQRPENLADDANTGFLHARYDSAYSFSSTNTSNTPALSMSYSPAEQPLLQPQSHETYAHNLHPHPHPLQQHPPQEQNPHQHSDPFYPHSAPYHPSQTTQYTTPLPPTISLDPFPSSFHDGMDWPSSTFPSTETPFTYTYPDQEHNSMEYCDLGTTTNTTAHPQTQRYTQTQEFDFGSDPVFVGGQGNGGWMFQGTGCPQMWSGGQSHEEGEREDVHRHQRGWGG</sequence>
<evidence type="ECO:0000256" key="3">
    <source>
        <dbReference type="ARBA" id="ARBA00023242"/>
    </source>
</evidence>
<feature type="domain" description="Homeobox" evidence="6">
    <location>
        <begin position="224"/>
        <end position="287"/>
    </location>
</feature>